<name>B8APH9_ORYSI</name>
<evidence type="ECO:0000313" key="2">
    <source>
        <dbReference type="EMBL" id="EEC75929.1"/>
    </source>
</evidence>
<dbReference type="HOGENOM" id="CLU_3017615_0_0_1"/>
<dbReference type="EMBL" id="CM000128">
    <property type="protein sequence ID" value="EEC75929.1"/>
    <property type="molecule type" value="Genomic_DNA"/>
</dbReference>
<feature type="region of interest" description="Disordered" evidence="1">
    <location>
        <begin position="1"/>
        <end position="25"/>
    </location>
</feature>
<keyword evidence="3" id="KW-1185">Reference proteome</keyword>
<dbReference type="AlphaFoldDB" id="B8APH9"/>
<evidence type="ECO:0000313" key="3">
    <source>
        <dbReference type="Proteomes" id="UP000007015"/>
    </source>
</evidence>
<proteinExistence type="predicted"/>
<evidence type="ECO:0000256" key="1">
    <source>
        <dbReference type="SAM" id="MobiDB-lite"/>
    </source>
</evidence>
<reference evidence="2 3" key="1">
    <citation type="journal article" date="2005" name="PLoS Biol.">
        <title>The genomes of Oryza sativa: a history of duplications.</title>
        <authorList>
            <person name="Yu J."/>
            <person name="Wang J."/>
            <person name="Lin W."/>
            <person name="Li S."/>
            <person name="Li H."/>
            <person name="Zhou J."/>
            <person name="Ni P."/>
            <person name="Dong W."/>
            <person name="Hu S."/>
            <person name="Zeng C."/>
            <person name="Zhang J."/>
            <person name="Zhang Y."/>
            <person name="Li R."/>
            <person name="Xu Z."/>
            <person name="Li S."/>
            <person name="Li X."/>
            <person name="Zheng H."/>
            <person name="Cong L."/>
            <person name="Lin L."/>
            <person name="Yin J."/>
            <person name="Geng J."/>
            <person name="Li G."/>
            <person name="Shi J."/>
            <person name="Liu J."/>
            <person name="Lv H."/>
            <person name="Li J."/>
            <person name="Wang J."/>
            <person name="Deng Y."/>
            <person name="Ran L."/>
            <person name="Shi X."/>
            <person name="Wang X."/>
            <person name="Wu Q."/>
            <person name="Li C."/>
            <person name="Ren X."/>
            <person name="Wang J."/>
            <person name="Wang X."/>
            <person name="Li D."/>
            <person name="Liu D."/>
            <person name="Zhang X."/>
            <person name="Ji Z."/>
            <person name="Zhao W."/>
            <person name="Sun Y."/>
            <person name="Zhang Z."/>
            <person name="Bao J."/>
            <person name="Han Y."/>
            <person name="Dong L."/>
            <person name="Ji J."/>
            <person name="Chen P."/>
            <person name="Wu S."/>
            <person name="Liu J."/>
            <person name="Xiao Y."/>
            <person name="Bu D."/>
            <person name="Tan J."/>
            <person name="Yang L."/>
            <person name="Ye C."/>
            <person name="Zhang J."/>
            <person name="Xu J."/>
            <person name="Zhou Y."/>
            <person name="Yu Y."/>
            <person name="Zhang B."/>
            <person name="Zhuang S."/>
            <person name="Wei H."/>
            <person name="Liu B."/>
            <person name="Lei M."/>
            <person name="Yu H."/>
            <person name="Li Y."/>
            <person name="Xu H."/>
            <person name="Wei S."/>
            <person name="He X."/>
            <person name="Fang L."/>
            <person name="Zhang Z."/>
            <person name="Zhang Y."/>
            <person name="Huang X."/>
            <person name="Su Z."/>
            <person name="Tong W."/>
            <person name="Li J."/>
            <person name="Tong Z."/>
            <person name="Li S."/>
            <person name="Ye J."/>
            <person name="Wang L."/>
            <person name="Fang L."/>
            <person name="Lei T."/>
            <person name="Chen C."/>
            <person name="Chen H."/>
            <person name="Xu Z."/>
            <person name="Li H."/>
            <person name="Huang H."/>
            <person name="Zhang F."/>
            <person name="Xu H."/>
            <person name="Li N."/>
            <person name="Zhao C."/>
            <person name="Li S."/>
            <person name="Dong L."/>
            <person name="Huang Y."/>
            <person name="Li L."/>
            <person name="Xi Y."/>
            <person name="Qi Q."/>
            <person name="Li W."/>
            <person name="Zhang B."/>
            <person name="Hu W."/>
            <person name="Zhang Y."/>
            <person name="Tian X."/>
            <person name="Jiao Y."/>
            <person name="Liang X."/>
            <person name="Jin J."/>
            <person name="Gao L."/>
            <person name="Zheng W."/>
            <person name="Hao B."/>
            <person name="Liu S."/>
            <person name="Wang W."/>
            <person name="Yuan L."/>
            <person name="Cao M."/>
            <person name="McDermott J."/>
            <person name="Samudrala R."/>
            <person name="Wang J."/>
            <person name="Wong G.K."/>
            <person name="Yang H."/>
        </authorList>
    </citation>
    <scope>NUCLEOTIDE SEQUENCE [LARGE SCALE GENOMIC DNA]</scope>
    <source>
        <strain evidence="3">cv. 93-11</strain>
    </source>
</reference>
<gene>
    <name evidence="2" type="ORF">OsI_13020</name>
</gene>
<dbReference type="Proteomes" id="UP000007015">
    <property type="component" value="Chromosome 3"/>
</dbReference>
<sequence length="56" mass="6243">MAKKEGEELTDRRNGVGDDGPMLTGASPELVHRLIPDHIRRQHGLNLRMLGVRMAP</sequence>
<organism evidence="2 3">
    <name type="scientific">Oryza sativa subsp. indica</name>
    <name type="common">Rice</name>
    <dbReference type="NCBI Taxonomy" id="39946"/>
    <lineage>
        <taxon>Eukaryota</taxon>
        <taxon>Viridiplantae</taxon>
        <taxon>Streptophyta</taxon>
        <taxon>Embryophyta</taxon>
        <taxon>Tracheophyta</taxon>
        <taxon>Spermatophyta</taxon>
        <taxon>Magnoliopsida</taxon>
        <taxon>Liliopsida</taxon>
        <taxon>Poales</taxon>
        <taxon>Poaceae</taxon>
        <taxon>BOP clade</taxon>
        <taxon>Oryzoideae</taxon>
        <taxon>Oryzeae</taxon>
        <taxon>Oryzinae</taxon>
        <taxon>Oryza</taxon>
        <taxon>Oryza sativa</taxon>
    </lineage>
</organism>
<feature type="compositionally biased region" description="Basic and acidic residues" evidence="1">
    <location>
        <begin position="1"/>
        <end position="16"/>
    </location>
</feature>
<dbReference type="Gramene" id="BGIOSGA010053-TA">
    <property type="protein sequence ID" value="BGIOSGA010053-PA"/>
    <property type="gene ID" value="BGIOSGA010053"/>
</dbReference>
<accession>B8APH9</accession>
<protein>
    <submittedName>
        <fullName evidence="2">Uncharacterized protein</fullName>
    </submittedName>
</protein>